<feature type="domain" description="Homing endonuclease LAGLIDADG" evidence="1">
    <location>
        <begin position="202"/>
        <end position="314"/>
    </location>
</feature>
<dbReference type="Gene3D" id="3.10.28.10">
    <property type="entry name" value="Homing endonucleases"/>
    <property type="match status" value="2"/>
</dbReference>
<dbReference type="GO" id="GO:0004519">
    <property type="term" value="F:endonuclease activity"/>
    <property type="evidence" value="ECO:0007669"/>
    <property type="project" value="UniProtKB-KW"/>
</dbReference>
<dbReference type="AlphaFoldDB" id="A0A6M4RGZ0"/>
<keyword evidence="2" id="KW-0255">Endonuclease</keyword>
<dbReference type="GO" id="GO:0005739">
    <property type="term" value="C:mitochondrion"/>
    <property type="evidence" value="ECO:0007669"/>
    <property type="project" value="UniProtKB-ARBA"/>
</dbReference>
<dbReference type="EMBL" id="MT318841">
    <property type="protein sequence ID" value="QJS34444.1"/>
    <property type="molecule type" value="Genomic_DNA"/>
</dbReference>
<dbReference type="PANTHER" id="PTHR36181">
    <property type="entry name" value="INTRON-ENCODED ENDONUCLEASE AI3-RELATED"/>
    <property type="match status" value="1"/>
</dbReference>
<sequence>MANLQNFKDSKDFQWLLGFIEAEGRSYVSKRKYYGEERFHVTWSLLQPLKTTQILYYIKRLFGCGHIRTTNVVGHSPSQLRSWPSNRGSSHARRFIFSNLESPISTYYITNKTHLSCVLLALKRGAPSRDVSQRGGIETLKYYDLEQTLRALTIFEKKGRFNLIEEIGDAAGRWEEEPAGLGSRLSCWLKSPKDGFFEEVFVGLADGGGALLISYKSRAEYAIEGLPHRKTIEPYNNPKKTILSFVIARKAKNLFVLKQLKKKLSGRLGLKFNMKGSIYVWEISNEKALAQIKILFKKHPLRTKKKVEFLKWCKSLGYVLEDRSMN</sequence>
<protein>
    <submittedName>
        <fullName evidence="2">Homing endonuclease</fullName>
    </submittedName>
</protein>
<evidence type="ECO:0000259" key="1">
    <source>
        <dbReference type="Pfam" id="PF00961"/>
    </source>
</evidence>
<organism evidence="2">
    <name type="scientific">Antipathes cf. dichotoma NB-2020</name>
    <dbReference type="NCBI Taxonomy" id="2733761"/>
    <lineage>
        <taxon>Eukaryota</taxon>
        <taxon>Metazoa</taxon>
        <taxon>Cnidaria</taxon>
        <taxon>Anthozoa</taxon>
        <taxon>Hexacorallia</taxon>
        <taxon>Antipatharia</taxon>
        <taxon>Antipathidae</taxon>
        <taxon>Antipathes</taxon>
    </lineage>
</organism>
<dbReference type="InterPro" id="IPR051289">
    <property type="entry name" value="LAGLIDADG_Endonuclease"/>
</dbReference>
<evidence type="ECO:0000313" key="2">
    <source>
        <dbReference type="EMBL" id="QJS34444.1"/>
    </source>
</evidence>
<proteinExistence type="predicted"/>
<dbReference type="SUPFAM" id="SSF55608">
    <property type="entry name" value="Homing endonucleases"/>
    <property type="match status" value="2"/>
</dbReference>
<keyword evidence="2" id="KW-0496">Mitochondrion</keyword>
<dbReference type="InterPro" id="IPR004860">
    <property type="entry name" value="LAGLIDADG_dom"/>
</dbReference>
<dbReference type="Pfam" id="PF00961">
    <property type="entry name" value="LAGLIDADG_1"/>
    <property type="match status" value="1"/>
</dbReference>
<keyword evidence="2" id="KW-0540">Nuclease</keyword>
<geneLocation type="mitochondrion" evidence="2"/>
<name>A0A6M4RGZ0_9CNID</name>
<dbReference type="InterPro" id="IPR027434">
    <property type="entry name" value="Homing_endonucl"/>
</dbReference>
<accession>A0A6M4RGZ0</accession>
<dbReference type="PANTHER" id="PTHR36181:SF2">
    <property type="entry name" value="INTRON-ENCODED ENDONUCLEASE AI3-RELATED"/>
    <property type="match status" value="1"/>
</dbReference>
<keyword evidence="2" id="KW-0378">Hydrolase</keyword>
<reference evidence="2" key="1">
    <citation type="submission" date="2020-04" db="EMBL/GenBank/DDBJ databases">
        <title>Phylogenetics and mitogenome organisation in black corals (Anthozoa: Hexacorallia: Antipatharia): An order-wide survey inferred from complete mitochondrial genomes.</title>
        <authorList>
            <person name="Barrett N.J."/>
            <person name="Hogan R."/>
            <person name="Allcock L."/>
            <person name="Molodtsova T.N."/>
            <person name="Hopkins K.P."/>
            <person name="Wheeler A.J."/>
            <person name="Yesson C."/>
        </authorList>
    </citation>
    <scope>NUCLEOTIDE SEQUENCE</scope>
</reference>